<dbReference type="EMBL" id="VAFM01000001">
    <property type="protein sequence ID" value="TKW61924.1"/>
    <property type="molecule type" value="Genomic_DNA"/>
</dbReference>
<gene>
    <name evidence="1" type="ORF">DI628_04695</name>
</gene>
<organism evidence="1 2">
    <name type="scientific">Blastochloris viridis</name>
    <name type="common">Rhodopseudomonas viridis</name>
    <dbReference type="NCBI Taxonomy" id="1079"/>
    <lineage>
        <taxon>Bacteria</taxon>
        <taxon>Pseudomonadati</taxon>
        <taxon>Pseudomonadota</taxon>
        <taxon>Alphaproteobacteria</taxon>
        <taxon>Hyphomicrobiales</taxon>
        <taxon>Blastochloridaceae</taxon>
        <taxon>Blastochloris</taxon>
    </lineage>
</organism>
<reference evidence="1 2" key="1">
    <citation type="journal article" date="2017" name="Nat. Commun.">
        <title>In situ click chemistry generation of cyclooxygenase-2 inhibitors.</title>
        <authorList>
            <person name="Bhardwaj A."/>
            <person name="Kaur J."/>
            <person name="Wuest M."/>
            <person name="Wuest F."/>
        </authorList>
    </citation>
    <scope>NUCLEOTIDE SEQUENCE [LARGE SCALE GENOMIC DNA]</scope>
    <source>
        <strain evidence="1">S2_018_000_R2_106</strain>
    </source>
</reference>
<proteinExistence type="predicted"/>
<evidence type="ECO:0000313" key="1">
    <source>
        <dbReference type="EMBL" id="TKW61924.1"/>
    </source>
</evidence>
<dbReference type="Proteomes" id="UP000320948">
    <property type="component" value="Unassembled WGS sequence"/>
</dbReference>
<evidence type="ECO:0000313" key="2">
    <source>
        <dbReference type="Proteomes" id="UP000320948"/>
    </source>
</evidence>
<accession>A0A6N4RFN8</accession>
<protein>
    <submittedName>
        <fullName evidence="1">Uncharacterized protein</fullName>
    </submittedName>
</protein>
<dbReference type="AlphaFoldDB" id="A0A6N4RFN8"/>
<name>A0A6N4RFN8_BLAVI</name>
<sequence>MNTPYNTPTPASNGLSAAANEILAARKTCRELLALLIDENQALPKHDVQLIEDRLVHKRRLTLRLEQMLADIKQKGSLWKADASAQQQASQLADEIAEFQTLARENAMMLKAAHQLRADLIMAIRDTVDATQPRVQTYGSSGTMNASSGETRLVATSI</sequence>
<comment type="caution">
    <text evidence="1">The sequence shown here is derived from an EMBL/GenBank/DDBJ whole genome shotgun (WGS) entry which is preliminary data.</text>
</comment>